<dbReference type="AlphaFoldDB" id="A0A367LSK6"/>
<keyword evidence="2" id="KW-1185">Reference proteome</keyword>
<proteinExistence type="predicted"/>
<reference evidence="1 2" key="1">
    <citation type="journal article" date="2015" name="BMC Genomics">
        <title>Insights from the genome of Ophiocordyceps polyrhachis-furcata to pathogenicity and host specificity in insect fungi.</title>
        <authorList>
            <person name="Wichadakul D."/>
            <person name="Kobmoo N."/>
            <person name="Ingsriswang S."/>
            <person name="Tangphatsornruang S."/>
            <person name="Chantasingh D."/>
            <person name="Luangsa-ard J.J."/>
            <person name="Eurwilaichitr L."/>
        </authorList>
    </citation>
    <scope>NUCLEOTIDE SEQUENCE [LARGE SCALE GENOMIC DNA]</scope>
    <source>
        <strain evidence="1 2">BCC 54312</strain>
    </source>
</reference>
<protein>
    <submittedName>
        <fullName evidence="1">Uncharacterized protein</fullName>
    </submittedName>
</protein>
<organism evidence="1 2">
    <name type="scientific">Ophiocordyceps polyrhachis-furcata BCC 54312</name>
    <dbReference type="NCBI Taxonomy" id="1330021"/>
    <lineage>
        <taxon>Eukaryota</taxon>
        <taxon>Fungi</taxon>
        <taxon>Dikarya</taxon>
        <taxon>Ascomycota</taxon>
        <taxon>Pezizomycotina</taxon>
        <taxon>Sordariomycetes</taxon>
        <taxon>Hypocreomycetidae</taxon>
        <taxon>Hypocreales</taxon>
        <taxon>Ophiocordycipitaceae</taxon>
        <taxon>Ophiocordyceps</taxon>
    </lineage>
</organism>
<dbReference type="EMBL" id="LKCN02000001">
    <property type="protein sequence ID" value="RCI17398.1"/>
    <property type="molecule type" value="Genomic_DNA"/>
</dbReference>
<comment type="caution">
    <text evidence="1">The sequence shown here is derived from an EMBL/GenBank/DDBJ whole genome shotgun (WGS) entry which is preliminary data.</text>
</comment>
<name>A0A367LSK6_9HYPO</name>
<gene>
    <name evidence="1" type="ORF">L249_2091</name>
</gene>
<evidence type="ECO:0000313" key="2">
    <source>
        <dbReference type="Proteomes" id="UP000253664"/>
    </source>
</evidence>
<accession>A0A367LSK6</accession>
<sequence length="153" mass="16801">MNMPKRPPIPKPITPDMTDLPTHDSIAACTCMRKRKSARARVHTARTLGSWEAPSCGPFPSLGAPSGEFMTGMSMPSIRLGDSYHEAWLLRDLEHAINFCRLSPPAVLLLFTSVRFGSWFFTASFKQAVNSVCGPHSPGGLAHVLSEVQQKEH</sequence>
<dbReference type="Proteomes" id="UP000253664">
    <property type="component" value="Unassembled WGS sequence"/>
</dbReference>
<evidence type="ECO:0000313" key="1">
    <source>
        <dbReference type="EMBL" id="RCI17398.1"/>
    </source>
</evidence>